<dbReference type="InterPro" id="IPR004843">
    <property type="entry name" value="Calcineurin-like_PHP"/>
</dbReference>
<dbReference type="CDD" id="cd00144">
    <property type="entry name" value="MPP_PPP_family"/>
    <property type="match status" value="1"/>
</dbReference>
<gene>
    <name evidence="2" type="ORF">LZA78_09460</name>
</gene>
<dbReference type="RefSeq" id="WP_233676687.1">
    <property type="nucleotide sequence ID" value="NZ_JAJUOS010000006.1"/>
</dbReference>
<accession>A0ABS8YZ57</accession>
<dbReference type="EMBL" id="JAJUOS010000006">
    <property type="protein sequence ID" value="MCE5973706.1"/>
    <property type="molecule type" value="Genomic_DNA"/>
</dbReference>
<proteinExistence type="predicted"/>
<evidence type="ECO:0000313" key="2">
    <source>
        <dbReference type="EMBL" id="MCE5973706.1"/>
    </source>
</evidence>
<dbReference type="Proteomes" id="UP001521181">
    <property type="component" value="Unassembled WGS sequence"/>
</dbReference>
<organism evidence="2 3">
    <name type="scientific">Rhodobacter flavimaris</name>
    <dbReference type="NCBI Taxonomy" id="2907145"/>
    <lineage>
        <taxon>Bacteria</taxon>
        <taxon>Pseudomonadati</taxon>
        <taxon>Pseudomonadota</taxon>
        <taxon>Alphaproteobacteria</taxon>
        <taxon>Rhodobacterales</taxon>
        <taxon>Rhodobacter group</taxon>
        <taxon>Rhodobacter</taxon>
    </lineage>
</organism>
<dbReference type="Gene3D" id="3.60.21.10">
    <property type="match status" value="1"/>
</dbReference>
<protein>
    <submittedName>
        <fullName evidence="2">Serine/threonine protein phosphatase</fullName>
    </submittedName>
</protein>
<dbReference type="PANTHER" id="PTHR42850">
    <property type="entry name" value="METALLOPHOSPHOESTERASE"/>
    <property type="match status" value="1"/>
</dbReference>
<reference evidence="2 3" key="1">
    <citation type="submission" date="2021-12" db="EMBL/GenBank/DDBJ databases">
        <title>Sinirhodobacter sp. WL0062 is a bacterium isolated from seawater.</title>
        <authorList>
            <person name="Wang L."/>
            <person name="He W."/>
            <person name="Zhang D.-F."/>
        </authorList>
    </citation>
    <scope>NUCLEOTIDE SEQUENCE [LARGE SCALE GENOMIC DNA]</scope>
    <source>
        <strain evidence="2 3">WL0062</strain>
    </source>
</reference>
<dbReference type="SUPFAM" id="SSF56300">
    <property type="entry name" value="Metallo-dependent phosphatases"/>
    <property type="match status" value="1"/>
</dbReference>
<keyword evidence="3" id="KW-1185">Reference proteome</keyword>
<evidence type="ECO:0000259" key="1">
    <source>
        <dbReference type="Pfam" id="PF00149"/>
    </source>
</evidence>
<sequence length="245" mass="27273">MRIYAIGDIHGQLDRLKAAHELIERDRRQTGDTEARVVHVGDLVDRGPRSAGVIDYLMQGQADGRPWDVLRGNHDRMFLGFLDDPYYHDPMLRFGIEWLHPRVGGCTTLESYGVANAEDRPLDQIHREAVAAVPARHRAWLAALPIQLRTEQALFVHAGIRPGVDLDAQVEDDLLWIRQEFLEDRRDHGLLVVHGHTAIDEVTHYGNRLNLDTSAGYGGPVSAVVIEGREVALLSEAGRVPPAAG</sequence>
<dbReference type="PANTHER" id="PTHR42850:SF4">
    <property type="entry name" value="ZINC-DEPENDENT ENDOPOLYPHOSPHATASE"/>
    <property type="match status" value="1"/>
</dbReference>
<evidence type="ECO:0000313" key="3">
    <source>
        <dbReference type="Proteomes" id="UP001521181"/>
    </source>
</evidence>
<dbReference type="InterPro" id="IPR029052">
    <property type="entry name" value="Metallo-depent_PP-like"/>
</dbReference>
<dbReference type="InterPro" id="IPR050126">
    <property type="entry name" value="Ap4A_hydrolase"/>
</dbReference>
<feature type="domain" description="Calcineurin-like phosphoesterase" evidence="1">
    <location>
        <begin position="1"/>
        <end position="207"/>
    </location>
</feature>
<dbReference type="Pfam" id="PF00149">
    <property type="entry name" value="Metallophos"/>
    <property type="match status" value="1"/>
</dbReference>
<comment type="caution">
    <text evidence="2">The sequence shown here is derived from an EMBL/GenBank/DDBJ whole genome shotgun (WGS) entry which is preliminary data.</text>
</comment>
<name>A0ABS8YZ57_9RHOB</name>